<dbReference type="Pfam" id="PF10145">
    <property type="entry name" value="PhageMin_Tail"/>
    <property type="match status" value="1"/>
</dbReference>
<evidence type="ECO:0000313" key="5">
    <source>
        <dbReference type="Proteomes" id="UP000563094"/>
    </source>
</evidence>
<feature type="transmembrane region" description="Helical" evidence="2">
    <location>
        <begin position="471"/>
        <end position="489"/>
    </location>
</feature>
<keyword evidence="2" id="KW-0812">Transmembrane</keyword>
<protein>
    <submittedName>
        <fullName evidence="4">TP901 family phage tail tape measure protein</fullName>
    </submittedName>
</protein>
<dbReference type="PANTHER" id="PTHR37813">
    <property type="entry name" value="FELS-2 PROPHAGE PROTEIN"/>
    <property type="match status" value="1"/>
</dbReference>
<dbReference type="InterPro" id="IPR010090">
    <property type="entry name" value="Phage_tape_meas"/>
</dbReference>
<reference evidence="4 5" key="1">
    <citation type="submission" date="2020-08" db="EMBL/GenBank/DDBJ databases">
        <title>Genomic Encyclopedia of Type Strains, Phase IV (KMG-IV): sequencing the most valuable type-strain genomes for metagenomic binning, comparative biology and taxonomic classification.</title>
        <authorList>
            <person name="Goeker M."/>
        </authorList>
    </citation>
    <scope>NUCLEOTIDE SEQUENCE [LARGE SCALE GENOMIC DNA]</scope>
    <source>
        <strain evidence="4 5">DSM 29854</strain>
    </source>
</reference>
<keyword evidence="1" id="KW-1188">Viral release from host cell</keyword>
<dbReference type="EMBL" id="JACJIQ010000017">
    <property type="protein sequence ID" value="MBA9078938.1"/>
    <property type="molecule type" value="Genomic_DNA"/>
</dbReference>
<gene>
    <name evidence="4" type="ORF">FHS90_003672</name>
</gene>
<keyword evidence="2" id="KW-0472">Membrane</keyword>
<evidence type="ECO:0000259" key="3">
    <source>
        <dbReference type="Pfam" id="PF10145"/>
    </source>
</evidence>
<keyword evidence="5" id="KW-1185">Reference proteome</keyword>
<dbReference type="Proteomes" id="UP000563094">
    <property type="component" value="Unassembled WGS sequence"/>
</dbReference>
<accession>A0A839GWY7</accession>
<feature type="transmembrane region" description="Helical" evidence="2">
    <location>
        <begin position="567"/>
        <end position="588"/>
    </location>
</feature>
<name>A0A839GWY7_9BACT</name>
<proteinExistence type="predicted"/>
<dbReference type="PANTHER" id="PTHR37813:SF1">
    <property type="entry name" value="FELS-2 PROPHAGE PROTEIN"/>
    <property type="match status" value="1"/>
</dbReference>
<organism evidence="4 5">
    <name type="scientific">Rufibacter quisquiliarum</name>
    <dbReference type="NCBI Taxonomy" id="1549639"/>
    <lineage>
        <taxon>Bacteria</taxon>
        <taxon>Pseudomonadati</taxon>
        <taxon>Bacteroidota</taxon>
        <taxon>Cytophagia</taxon>
        <taxon>Cytophagales</taxon>
        <taxon>Hymenobacteraceae</taxon>
        <taxon>Rufibacter</taxon>
    </lineage>
</organism>
<feature type="transmembrane region" description="Helical" evidence="2">
    <location>
        <begin position="369"/>
        <end position="392"/>
    </location>
</feature>
<feature type="transmembrane region" description="Helical" evidence="2">
    <location>
        <begin position="528"/>
        <end position="547"/>
    </location>
</feature>
<evidence type="ECO:0000256" key="2">
    <source>
        <dbReference type="SAM" id="Phobius"/>
    </source>
</evidence>
<evidence type="ECO:0000256" key="1">
    <source>
        <dbReference type="ARBA" id="ARBA00022612"/>
    </source>
</evidence>
<feature type="transmembrane region" description="Helical" evidence="2">
    <location>
        <begin position="433"/>
        <end position="451"/>
    </location>
</feature>
<sequence length="721" mass="76276">MNNYQWVINLVDKATAPMQRILEKADGMGRTMKTTALSASMLFYQLGSVNMVADSFSRVEQSISQAVKPGEVFESTMAEVKAITGATDAQLRLMEKSAIDMASVMGGSASKNLLSFKGVLGELGPQIADSPPALESMGRSVNILSKSMSGDTLGAMKALTTGLQQFNVDLKNPEKAAKAMTFQMNVMAAGANAGAAEVPQIADALRVAGVAASGARISFIETNAAIQVLAQGGLKGAEAGTALRNVIAKLGEGRFLPKDTLKELKAAGVDIARLSDKTLPFTERLSELNKIATDSALVTKLFGAENMNAANILIKGIPALGEFQTKLTGTNAAVDAANIIMDTHAGKMDRVKAAFENTAIAAFQALKAYLPYIQAMGFLALATSQLYPVLLLAGQGLNWARIQLWGYMVSLGKASLAALRFSAQMILTSVQGVGSFIISLVRGTAFTGMFATSLRLQATMALVVFQTKLKAFSFQAFIAGLWSSSVAAMRAGASWLWAGITGLPALVTGFLAATAAQWGLNAAMTANPIGAIIVGLLAIGTAVYMIIKHWDTVKVWLLNMGKWILKFNPFTLLVTGLMNIFPGLRTWFNKIWEMFTSFMGKLFGKVKFIWDKIAPMLGLGTFNVPAIDKGLFAAEDPGAGTGSGTGATPDAIGNNSSVASSLNSISGSGSKPTNINITIQKFQDKIEVHTTNMKEGVNDVVSMLEEGLTRVVNGINQVARD</sequence>
<feature type="domain" description="Phage tail tape measure protein" evidence="3">
    <location>
        <begin position="134"/>
        <end position="303"/>
    </location>
</feature>
<dbReference type="NCBIfam" id="TIGR01760">
    <property type="entry name" value="tape_meas_TP901"/>
    <property type="match status" value="1"/>
</dbReference>
<dbReference type="AlphaFoldDB" id="A0A839GWY7"/>
<keyword evidence="2" id="KW-1133">Transmembrane helix</keyword>
<feature type="transmembrane region" description="Helical" evidence="2">
    <location>
        <begin position="495"/>
        <end position="516"/>
    </location>
</feature>
<comment type="caution">
    <text evidence="4">The sequence shown here is derived from an EMBL/GenBank/DDBJ whole genome shotgun (WGS) entry which is preliminary data.</text>
</comment>
<dbReference type="RefSeq" id="WP_182513997.1">
    <property type="nucleotide sequence ID" value="NZ_JACJIQ010000017.1"/>
</dbReference>
<evidence type="ECO:0000313" key="4">
    <source>
        <dbReference type="EMBL" id="MBA9078938.1"/>
    </source>
</evidence>